<evidence type="ECO:0000256" key="7">
    <source>
        <dbReference type="RuleBase" id="RU004466"/>
    </source>
</evidence>
<sequence length="425" mass="47349">MWRTVRNSYVTYYLGHIGIRHPEISTCYNLVSKRSYRFNFCRCDAVPYSSDAFGQFLNDAFLGLSKKFQEAATLPFSRDMNSLNPFKLVGKELSGIAKSFEEAVAVNHPVLQRAASYFLNITGKRFRPTIVILMAYAVNATHSRRVDSTSARDSDESHSMESSPHILPSQLKLAEIAELIHVASLLHDDVIDVADTRRGVKSVNALFGNQLSVLAGDFLLSRASVSLARLRNCDVVELLSTVIEHLVHGEVLQMTADEDNSKDKLEVYLQKTFLKTASLIANSCQAVALLSNCPKEIVQVAFEYGRHLGLAYQLVDDALDFTGTSSSLGKPALADIHQGTLTAPVLFAIEQFPEIREYAKRRFQYPDDISKTLGAVEKSKGIERTLDLAKEHCCLAKEGITQTLQDTSYRQALLEMADFVLTRKQ</sequence>
<dbReference type="OrthoDB" id="9927103at2759"/>
<comment type="similarity">
    <text evidence="2 7">Belongs to the FPP/GGPP synthase family.</text>
</comment>
<reference evidence="9" key="1">
    <citation type="journal article" date="2013" name="Science">
        <title>Gene transfer from bacteria and archaea facilitated evolution of an extremophilic eukaryote.</title>
        <authorList>
            <person name="Schonknecht G."/>
            <person name="Chen W.H."/>
            <person name="Ternes C.M."/>
            <person name="Barbier G.G."/>
            <person name="Shrestha R.P."/>
            <person name="Stanke M."/>
            <person name="Brautigam A."/>
            <person name="Baker B.J."/>
            <person name="Banfield J.F."/>
            <person name="Garavito R.M."/>
            <person name="Carr K."/>
            <person name="Wilkerson C."/>
            <person name="Rensing S.A."/>
            <person name="Gagneul D."/>
            <person name="Dickenson N.E."/>
            <person name="Oesterhelt C."/>
            <person name="Lercher M.J."/>
            <person name="Weber A.P."/>
        </authorList>
    </citation>
    <scope>NUCLEOTIDE SEQUENCE [LARGE SCALE GENOMIC DNA]</scope>
    <source>
        <strain evidence="9">074W</strain>
    </source>
</reference>
<dbReference type="EMBL" id="KB454490">
    <property type="protein sequence ID" value="EME31657.1"/>
    <property type="molecule type" value="Genomic_DNA"/>
</dbReference>
<dbReference type="GO" id="GO:0008299">
    <property type="term" value="P:isoprenoid biosynthetic process"/>
    <property type="evidence" value="ECO:0007669"/>
    <property type="project" value="UniProtKB-KW"/>
</dbReference>
<gene>
    <name evidence="8" type="ORF">Gasu_10400</name>
</gene>
<keyword evidence="4" id="KW-0479">Metal-binding</keyword>
<dbReference type="GO" id="GO:0004311">
    <property type="term" value="F:geranylgeranyl diphosphate synthase activity"/>
    <property type="evidence" value="ECO:0007669"/>
    <property type="project" value="UniProtKB-EC"/>
</dbReference>
<keyword evidence="5" id="KW-0460">Magnesium</keyword>
<organism evidence="8 9">
    <name type="scientific">Galdieria sulphuraria</name>
    <name type="common">Red alga</name>
    <dbReference type="NCBI Taxonomy" id="130081"/>
    <lineage>
        <taxon>Eukaryota</taxon>
        <taxon>Rhodophyta</taxon>
        <taxon>Bangiophyceae</taxon>
        <taxon>Galdieriales</taxon>
        <taxon>Galdieriaceae</taxon>
        <taxon>Galdieria</taxon>
    </lineage>
</organism>
<dbReference type="eggNOG" id="KOG0776">
    <property type="taxonomic scope" value="Eukaryota"/>
</dbReference>
<keyword evidence="3 7" id="KW-0808">Transferase</keyword>
<dbReference type="AlphaFoldDB" id="M2XN89"/>
<evidence type="ECO:0000256" key="1">
    <source>
        <dbReference type="ARBA" id="ARBA00001946"/>
    </source>
</evidence>
<dbReference type="KEGG" id="gsl:Gasu_10400"/>
<dbReference type="InterPro" id="IPR033749">
    <property type="entry name" value="Polyprenyl_synt_CS"/>
</dbReference>
<dbReference type="GO" id="GO:0006744">
    <property type="term" value="P:ubiquinone biosynthetic process"/>
    <property type="evidence" value="ECO:0007669"/>
    <property type="project" value="TreeGrafter"/>
</dbReference>
<dbReference type="STRING" id="130081.M2XN89"/>
<dbReference type="Proteomes" id="UP000030680">
    <property type="component" value="Unassembled WGS sequence"/>
</dbReference>
<dbReference type="SUPFAM" id="SSF48576">
    <property type="entry name" value="Terpenoid synthases"/>
    <property type="match status" value="1"/>
</dbReference>
<dbReference type="InterPro" id="IPR008949">
    <property type="entry name" value="Isoprenoid_synthase_dom_sf"/>
</dbReference>
<dbReference type="GO" id="GO:0046872">
    <property type="term" value="F:metal ion binding"/>
    <property type="evidence" value="ECO:0007669"/>
    <property type="project" value="UniProtKB-KW"/>
</dbReference>
<dbReference type="SFLD" id="SFLDS00005">
    <property type="entry name" value="Isoprenoid_Synthase_Type_I"/>
    <property type="match status" value="1"/>
</dbReference>
<dbReference type="PANTHER" id="PTHR12001:SF69">
    <property type="entry name" value="ALL TRANS-POLYPRENYL-DIPHOSPHATE SYNTHASE PDSS1"/>
    <property type="match status" value="1"/>
</dbReference>
<evidence type="ECO:0000256" key="5">
    <source>
        <dbReference type="ARBA" id="ARBA00022842"/>
    </source>
</evidence>
<dbReference type="CDD" id="cd00685">
    <property type="entry name" value="Trans_IPPS_HT"/>
    <property type="match status" value="1"/>
</dbReference>
<evidence type="ECO:0000256" key="6">
    <source>
        <dbReference type="ARBA" id="ARBA00023229"/>
    </source>
</evidence>
<accession>M2XN89</accession>
<evidence type="ECO:0000313" key="9">
    <source>
        <dbReference type="Proteomes" id="UP000030680"/>
    </source>
</evidence>
<comment type="cofactor">
    <cofactor evidence="1">
        <name>Mg(2+)</name>
        <dbReference type="ChEBI" id="CHEBI:18420"/>
    </cofactor>
</comment>
<dbReference type="InterPro" id="IPR000092">
    <property type="entry name" value="Polyprenyl_synt"/>
</dbReference>
<proteinExistence type="inferred from homology"/>
<protein>
    <submittedName>
        <fullName evidence="8">Geranyl diphosphate synthase</fullName>
        <ecNumber evidence="8">2.5.1.29</ecNumber>
    </submittedName>
</protein>
<dbReference type="Pfam" id="PF00348">
    <property type="entry name" value="polyprenyl_synt"/>
    <property type="match status" value="1"/>
</dbReference>
<dbReference type="Gramene" id="EME31657">
    <property type="protein sequence ID" value="EME31657"/>
    <property type="gene ID" value="Gasu_10400"/>
</dbReference>
<dbReference type="EC" id="2.5.1.29" evidence="8"/>
<dbReference type="GeneID" id="17090287"/>
<keyword evidence="9" id="KW-1185">Reference proteome</keyword>
<dbReference type="GO" id="GO:1990234">
    <property type="term" value="C:transferase complex"/>
    <property type="evidence" value="ECO:0007669"/>
    <property type="project" value="TreeGrafter"/>
</dbReference>
<dbReference type="PROSITE" id="PS00723">
    <property type="entry name" value="POLYPRENYL_SYNTHASE_1"/>
    <property type="match status" value="1"/>
</dbReference>
<evidence type="ECO:0000256" key="2">
    <source>
        <dbReference type="ARBA" id="ARBA00006706"/>
    </source>
</evidence>
<keyword evidence="6" id="KW-0414">Isoprene biosynthesis</keyword>
<dbReference type="Gene3D" id="1.10.600.10">
    <property type="entry name" value="Farnesyl Diphosphate Synthase"/>
    <property type="match status" value="1"/>
</dbReference>
<evidence type="ECO:0000256" key="3">
    <source>
        <dbReference type="ARBA" id="ARBA00022679"/>
    </source>
</evidence>
<dbReference type="RefSeq" id="XP_005708177.1">
    <property type="nucleotide sequence ID" value="XM_005708120.1"/>
</dbReference>
<dbReference type="PANTHER" id="PTHR12001">
    <property type="entry name" value="GERANYLGERANYL PYROPHOSPHATE SYNTHASE"/>
    <property type="match status" value="1"/>
</dbReference>
<name>M2XN89_GALSU</name>
<dbReference type="OMA" id="GKQMRPM"/>
<evidence type="ECO:0000313" key="8">
    <source>
        <dbReference type="EMBL" id="EME31657.1"/>
    </source>
</evidence>
<evidence type="ECO:0000256" key="4">
    <source>
        <dbReference type="ARBA" id="ARBA00022723"/>
    </source>
</evidence>